<evidence type="ECO:0000313" key="4">
    <source>
        <dbReference type="Proteomes" id="UP001318040"/>
    </source>
</evidence>
<evidence type="ECO:0000256" key="1">
    <source>
        <dbReference type="ARBA" id="ARBA00022703"/>
    </source>
</evidence>
<accession>A0AAJ7UFQ4</accession>
<organism evidence="4 5">
    <name type="scientific">Petromyzon marinus</name>
    <name type="common">Sea lamprey</name>
    <dbReference type="NCBI Taxonomy" id="7757"/>
    <lineage>
        <taxon>Eukaryota</taxon>
        <taxon>Metazoa</taxon>
        <taxon>Chordata</taxon>
        <taxon>Craniata</taxon>
        <taxon>Vertebrata</taxon>
        <taxon>Cyclostomata</taxon>
        <taxon>Hyperoartia</taxon>
        <taxon>Petromyzontiformes</taxon>
        <taxon>Petromyzontidae</taxon>
        <taxon>Petromyzon</taxon>
    </lineage>
</organism>
<dbReference type="PROSITE" id="PS51135">
    <property type="entry name" value="CIDE_N"/>
    <property type="match status" value="1"/>
</dbReference>
<sequence length="228" mass="24484">MDSSLSPKALLRSVSAAGVELTRRVWLGAAVPPRPFRVCCANRANRRGVMAASLEELLSKSLDVLPLPASGAVKGAGAGGGAVSVVLEEDGTLVDTEEFFGSLDDNATLMLLAKGDSWRPPRGHSTLVLGTGRPKKGHDIARITLDLYKMSPRDLIGCLNIKATFYGMYSMTLDFKCLGAKRILTELLRVVAHLMQVSGRLLLGTAGYLRQTLDTAEFNLHPLAKSTY</sequence>
<dbReference type="Proteomes" id="UP001318040">
    <property type="component" value="Chromosome 69"/>
</dbReference>
<dbReference type="PANTHER" id="PTHR12306:SF10">
    <property type="entry name" value="LIPID TRANSFERASE CIDEB"/>
    <property type="match status" value="1"/>
</dbReference>
<gene>
    <name evidence="5" type="primary">CIDEB</name>
</gene>
<dbReference type="GO" id="GO:0006915">
    <property type="term" value="P:apoptotic process"/>
    <property type="evidence" value="ECO:0007669"/>
    <property type="project" value="UniProtKB-UniRule"/>
</dbReference>
<keyword evidence="4" id="KW-1185">Reference proteome</keyword>
<dbReference type="Gene3D" id="3.10.20.10">
    <property type="match status" value="1"/>
</dbReference>
<dbReference type="SMART" id="SM00266">
    <property type="entry name" value="CAD"/>
    <property type="match status" value="1"/>
</dbReference>
<dbReference type="AlphaFoldDB" id="A0AAJ7UFQ4"/>
<dbReference type="Pfam" id="PF02017">
    <property type="entry name" value="CIDE-N"/>
    <property type="match status" value="1"/>
</dbReference>
<dbReference type="RefSeq" id="XP_032834929.1">
    <property type="nucleotide sequence ID" value="XM_032979038.1"/>
</dbReference>
<evidence type="ECO:0000259" key="3">
    <source>
        <dbReference type="PROSITE" id="PS51135"/>
    </source>
</evidence>
<keyword evidence="1 2" id="KW-0053">Apoptosis</keyword>
<proteinExistence type="predicted"/>
<dbReference type="InterPro" id="IPR003508">
    <property type="entry name" value="CIDE-N_dom"/>
</dbReference>
<dbReference type="SUPFAM" id="SSF54277">
    <property type="entry name" value="CAD &amp; PB1 domains"/>
    <property type="match status" value="1"/>
</dbReference>
<evidence type="ECO:0000256" key="2">
    <source>
        <dbReference type="PROSITE-ProRule" id="PRU00447"/>
    </source>
</evidence>
<dbReference type="PANTHER" id="PTHR12306">
    <property type="entry name" value="CELL DEATH ACTIVATOR CIDE"/>
    <property type="match status" value="1"/>
</dbReference>
<dbReference type="GO" id="GO:0042981">
    <property type="term" value="P:regulation of apoptotic process"/>
    <property type="evidence" value="ECO:0007669"/>
    <property type="project" value="TreeGrafter"/>
</dbReference>
<protein>
    <submittedName>
        <fullName evidence="5">Cell death activator CIDE-B</fullName>
    </submittedName>
</protein>
<name>A0AAJ7UFQ4_PETMA</name>
<dbReference type="KEGG" id="pmrn:116957084"/>
<feature type="domain" description="CIDE-N" evidence="3">
    <location>
        <begin position="32"/>
        <end position="120"/>
    </location>
</feature>
<dbReference type="CTD" id="27141"/>
<reference evidence="5" key="1">
    <citation type="submission" date="2025-08" db="UniProtKB">
        <authorList>
            <consortium name="RefSeq"/>
        </authorList>
    </citation>
    <scope>IDENTIFICATION</scope>
    <source>
        <tissue evidence="5">Sperm</tissue>
    </source>
</reference>
<evidence type="ECO:0000313" key="5">
    <source>
        <dbReference type="RefSeq" id="XP_032834929.1"/>
    </source>
</evidence>
<dbReference type="CDD" id="cd01615">
    <property type="entry name" value="CIDE_N"/>
    <property type="match status" value="1"/>
</dbReference>